<keyword evidence="1" id="KW-0472">Membrane</keyword>
<evidence type="ECO:0000313" key="2">
    <source>
        <dbReference type="EMBL" id="OHT13259.1"/>
    </source>
</evidence>
<feature type="transmembrane region" description="Helical" evidence="1">
    <location>
        <begin position="56"/>
        <end position="78"/>
    </location>
</feature>
<dbReference type="VEuPathDB" id="TrichDB:TRFO_16568"/>
<comment type="caution">
    <text evidence="2">The sequence shown here is derived from an EMBL/GenBank/DDBJ whole genome shotgun (WGS) entry which is preliminary data.</text>
</comment>
<evidence type="ECO:0000256" key="1">
    <source>
        <dbReference type="SAM" id="Phobius"/>
    </source>
</evidence>
<keyword evidence="1" id="KW-1133">Transmembrane helix</keyword>
<organism evidence="2 3">
    <name type="scientific">Tritrichomonas foetus</name>
    <dbReference type="NCBI Taxonomy" id="1144522"/>
    <lineage>
        <taxon>Eukaryota</taxon>
        <taxon>Metamonada</taxon>
        <taxon>Parabasalia</taxon>
        <taxon>Tritrichomonadida</taxon>
        <taxon>Tritrichomonadidae</taxon>
        <taxon>Tritrichomonas</taxon>
    </lineage>
</organism>
<proteinExistence type="predicted"/>
<gene>
    <name evidence="2" type="ORF">TRFO_16568</name>
</gene>
<name>A0A1J4KPU1_9EUKA</name>
<dbReference type="Proteomes" id="UP000179807">
    <property type="component" value="Unassembled WGS sequence"/>
</dbReference>
<keyword evidence="3" id="KW-1185">Reference proteome</keyword>
<evidence type="ECO:0000313" key="3">
    <source>
        <dbReference type="Proteomes" id="UP000179807"/>
    </source>
</evidence>
<reference evidence="2" key="1">
    <citation type="submission" date="2016-10" db="EMBL/GenBank/DDBJ databases">
        <authorList>
            <person name="Benchimol M."/>
            <person name="Almeida L.G."/>
            <person name="Vasconcelos A.T."/>
            <person name="Perreira-Neves A."/>
            <person name="Rosa I.A."/>
            <person name="Tasca T."/>
            <person name="Bogo M.R."/>
            <person name="de Souza W."/>
        </authorList>
    </citation>
    <scope>NUCLEOTIDE SEQUENCE [LARGE SCALE GENOMIC DNA]</scope>
    <source>
        <strain evidence="2">K</strain>
    </source>
</reference>
<sequence>MSFNENNIFPEILLLTNEVPYLPRPMSYKCAATSSGVQLCGFIQKNDLFTLFKRSLYILFIQFRVNFLNLYMVFYNFIIFAKITIRKKYIDVLIKQLYSIEVYVLMENLCKSQIVLAI</sequence>
<accession>A0A1J4KPU1</accession>
<dbReference type="GeneID" id="94833763"/>
<dbReference type="RefSeq" id="XP_068366395.1">
    <property type="nucleotide sequence ID" value="XM_068499059.1"/>
</dbReference>
<keyword evidence="1" id="KW-0812">Transmembrane</keyword>
<protein>
    <submittedName>
        <fullName evidence="2">Uncharacterized protein</fullName>
    </submittedName>
</protein>
<dbReference type="EMBL" id="MLAK01000544">
    <property type="protein sequence ID" value="OHT13259.1"/>
    <property type="molecule type" value="Genomic_DNA"/>
</dbReference>
<dbReference type="AlphaFoldDB" id="A0A1J4KPU1"/>